<evidence type="ECO:0000313" key="2">
    <source>
        <dbReference type="EMBL" id="CAB4724783.1"/>
    </source>
</evidence>
<name>A0A6J6RQC9_9ZZZZ</name>
<keyword evidence="1" id="KW-1133">Transmembrane helix</keyword>
<feature type="transmembrane region" description="Helical" evidence="1">
    <location>
        <begin position="36"/>
        <end position="55"/>
    </location>
</feature>
<evidence type="ECO:0000256" key="1">
    <source>
        <dbReference type="SAM" id="Phobius"/>
    </source>
</evidence>
<dbReference type="EMBL" id="CAEZXR010000312">
    <property type="protein sequence ID" value="CAB4724783.1"/>
    <property type="molecule type" value="Genomic_DNA"/>
</dbReference>
<gene>
    <name evidence="2" type="ORF">UFOPK2579_02223</name>
</gene>
<protein>
    <submittedName>
        <fullName evidence="2">Unannotated protein</fullName>
    </submittedName>
</protein>
<organism evidence="2">
    <name type="scientific">freshwater metagenome</name>
    <dbReference type="NCBI Taxonomy" id="449393"/>
    <lineage>
        <taxon>unclassified sequences</taxon>
        <taxon>metagenomes</taxon>
        <taxon>ecological metagenomes</taxon>
    </lineage>
</organism>
<accession>A0A6J6RQC9</accession>
<feature type="transmembrane region" description="Helical" evidence="1">
    <location>
        <begin position="6"/>
        <end position="29"/>
    </location>
</feature>
<sequence>MPLSVANGVTAGACYLASVAIGVLANLVLRQGLLSWVPWAAAFALYPAFLSYGGWGGATEGSPPQPAMVVLAAVLGIGVHVLRSLWGFVPDHADGWTYLPLRIGLRIGAGRLLTAAAVWCGLTVLAMAFVGTYVGFEQ</sequence>
<proteinExistence type="predicted"/>
<dbReference type="AlphaFoldDB" id="A0A6J6RQC9"/>
<keyword evidence="1" id="KW-0472">Membrane</keyword>
<feature type="transmembrane region" description="Helical" evidence="1">
    <location>
        <begin position="110"/>
        <end position="136"/>
    </location>
</feature>
<feature type="transmembrane region" description="Helical" evidence="1">
    <location>
        <begin position="67"/>
        <end position="89"/>
    </location>
</feature>
<reference evidence="2" key="1">
    <citation type="submission" date="2020-05" db="EMBL/GenBank/DDBJ databases">
        <authorList>
            <person name="Chiriac C."/>
            <person name="Salcher M."/>
            <person name="Ghai R."/>
            <person name="Kavagutti S V."/>
        </authorList>
    </citation>
    <scope>NUCLEOTIDE SEQUENCE</scope>
</reference>
<keyword evidence="1" id="KW-0812">Transmembrane</keyword>